<evidence type="ECO:0000256" key="5">
    <source>
        <dbReference type="ARBA" id="ARBA00023277"/>
    </source>
</evidence>
<dbReference type="OrthoDB" id="9797743at2"/>
<dbReference type="AlphaFoldDB" id="A0A563W0N8"/>
<comment type="similarity">
    <text evidence="2">Belongs to the HAD-like hydrolase superfamily. CbbY/CbbZ/Gph/YieH family.</text>
</comment>
<keyword evidence="5" id="KW-0119">Carbohydrate metabolism</keyword>
<dbReference type="Pfam" id="PF13419">
    <property type="entry name" value="HAD_2"/>
    <property type="match status" value="1"/>
</dbReference>
<dbReference type="InterPro" id="IPR023214">
    <property type="entry name" value="HAD_sf"/>
</dbReference>
<gene>
    <name evidence="6" type="ORF">H1P_580015</name>
</gene>
<evidence type="ECO:0000256" key="4">
    <source>
        <dbReference type="ARBA" id="ARBA00022842"/>
    </source>
</evidence>
<dbReference type="PANTHER" id="PTHR46193:SF18">
    <property type="entry name" value="HEXITOL PHOSPHATASE B"/>
    <property type="match status" value="1"/>
</dbReference>
<keyword evidence="7" id="KW-1185">Reference proteome</keyword>
<keyword evidence="4" id="KW-0460">Magnesium</keyword>
<dbReference type="SFLD" id="SFLDG01135">
    <property type="entry name" value="C1.5.6:_HAD__Beta-PGM__Phospha"/>
    <property type="match status" value="1"/>
</dbReference>
<dbReference type="SFLD" id="SFLDG01129">
    <property type="entry name" value="C1.5:_HAD__Beta-PGM__Phosphata"/>
    <property type="match status" value="1"/>
</dbReference>
<dbReference type="RefSeq" id="WP_144866956.1">
    <property type="nucleotide sequence ID" value="NZ_LR213817.1"/>
</dbReference>
<dbReference type="InterPro" id="IPR023198">
    <property type="entry name" value="PGP-like_dom2"/>
</dbReference>
<dbReference type="NCBIfam" id="TIGR01509">
    <property type="entry name" value="HAD-SF-IA-v3"/>
    <property type="match status" value="1"/>
</dbReference>
<protein>
    <submittedName>
        <fullName evidence="6">Haloacid dehalogenase superfamily protein, subfamily IA, variant 3 with third motif having DD or ED</fullName>
    </submittedName>
</protein>
<name>A0A563W0N8_9CYAN</name>
<dbReference type="InterPro" id="IPR006439">
    <property type="entry name" value="HAD-SF_hydro_IA"/>
</dbReference>
<evidence type="ECO:0000256" key="3">
    <source>
        <dbReference type="ARBA" id="ARBA00022723"/>
    </source>
</evidence>
<comment type="cofactor">
    <cofactor evidence="1">
        <name>Mg(2+)</name>
        <dbReference type="ChEBI" id="CHEBI:18420"/>
    </cofactor>
</comment>
<dbReference type="Proteomes" id="UP000320055">
    <property type="component" value="Unassembled WGS sequence"/>
</dbReference>
<dbReference type="GO" id="GO:0003824">
    <property type="term" value="F:catalytic activity"/>
    <property type="evidence" value="ECO:0007669"/>
    <property type="project" value="UniProtKB-ARBA"/>
</dbReference>
<keyword evidence="3" id="KW-0479">Metal-binding</keyword>
<sequence>MLSAILFDLDGTLANTDPIHFTVWQEIFAKYGIKCDRSFYQENISGNTNEQLIAKVLPHLSPEEGKQLGMYKEAEYRARAKTLQPMPGLERILQLTDRVPLKRAVVTNAPRENAFHMLSALNLTETFPLVVLAEDAPPGKPDPAPYLLGLDKVEVNADRAIAFEDSPTGIKAAVAAGIYTIGVASTHDPEFLQECGANMVIQDFNSEKLWQFIDKKVFW</sequence>
<dbReference type="InterPro" id="IPR051600">
    <property type="entry name" value="Beta-PGM-like"/>
</dbReference>
<evidence type="ECO:0000313" key="6">
    <source>
        <dbReference type="EMBL" id="VEP17268.1"/>
    </source>
</evidence>
<dbReference type="Gene3D" id="1.10.150.240">
    <property type="entry name" value="Putative phosphatase, domain 2"/>
    <property type="match status" value="1"/>
</dbReference>
<reference evidence="6 7" key="1">
    <citation type="submission" date="2019-01" db="EMBL/GenBank/DDBJ databases">
        <authorList>
            <person name="Brito A."/>
        </authorList>
    </citation>
    <scope>NUCLEOTIDE SEQUENCE [LARGE SCALE GENOMIC DNA]</scope>
    <source>
        <strain evidence="6">1</strain>
    </source>
</reference>
<dbReference type="GO" id="GO:0046872">
    <property type="term" value="F:metal ion binding"/>
    <property type="evidence" value="ECO:0007669"/>
    <property type="project" value="UniProtKB-KW"/>
</dbReference>
<dbReference type="Gene3D" id="3.40.50.1000">
    <property type="entry name" value="HAD superfamily/HAD-like"/>
    <property type="match status" value="1"/>
</dbReference>
<evidence type="ECO:0000256" key="1">
    <source>
        <dbReference type="ARBA" id="ARBA00001946"/>
    </source>
</evidence>
<dbReference type="InterPro" id="IPR041492">
    <property type="entry name" value="HAD_2"/>
</dbReference>
<accession>A0A563W0N8</accession>
<dbReference type="EMBL" id="CAACVJ010000534">
    <property type="protein sequence ID" value="VEP17268.1"/>
    <property type="molecule type" value="Genomic_DNA"/>
</dbReference>
<dbReference type="PANTHER" id="PTHR46193">
    <property type="entry name" value="6-PHOSPHOGLUCONATE PHOSPHATASE"/>
    <property type="match status" value="1"/>
</dbReference>
<organism evidence="6 7">
    <name type="scientific">Hyella patelloides LEGE 07179</name>
    <dbReference type="NCBI Taxonomy" id="945734"/>
    <lineage>
        <taxon>Bacteria</taxon>
        <taxon>Bacillati</taxon>
        <taxon>Cyanobacteriota</taxon>
        <taxon>Cyanophyceae</taxon>
        <taxon>Pleurocapsales</taxon>
        <taxon>Hyellaceae</taxon>
        <taxon>Hyella</taxon>
    </lineage>
</organism>
<evidence type="ECO:0000313" key="7">
    <source>
        <dbReference type="Proteomes" id="UP000320055"/>
    </source>
</evidence>
<proteinExistence type="inferred from homology"/>
<dbReference type="SFLD" id="SFLDS00003">
    <property type="entry name" value="Haloacid_Dehalogenase"/>
    <property type="match status" value="1"/>
</dbReference>
<dbReference type="SUPFAM" id="SSF56784">
    <property type="entry name" value="HAD-like"/>
    <property type="match status" value="1"/>
</dbReference>
<evidence type="ECO:0000256" key="2">
    <source>
        <dbReference type="ARBA" id="ARBA00006171"/>
    </source>
</evidence>
<dbReference type="InterPro" id="IPR036412">
    <property type="entry name" value="HAD-like_sf"/>
</dbReference>